<dbReference type="STRING" id="537007.BLAHAN_05385"/>
<reference evidence="1" key="1">
    <citation type="submission" date="2009-09" db="EMBL/GenBank/DDBJ databases">
        <authorList>
            <person name="Weinstock G."/>
            <person name="Sodergren E."/>
            <person name="Clifton S."/>
            <person name="Fulton L."/>
            <person name="Fulton B."/>
            <person name="Courtney L."/>
            <person name="Fronick C."/>
            <person name="Harrison M."/>
            <person name="Strong C."/>
            <person name="Farmer C."/>
            <person name="Delahaunty K."/>
            <person name="Markovic C."/>
            <person name="Hall O."/>
            <person name="Minx P."/>
            <person name="Tomlinson C."/>
            <person name="Mitreva M."/>
            <person name="Nelson J."/>
            <person name="Hou S."/>
            <person name="Wollam A."/>
            <person name="Pepin K.H."/>
            <person name="Johnson M."/>
            <person name="Bhonagiri V."/>
            <person name="Nash W.E."/>
            <person name="Warren W."/>
            <person name="Chinwalla A."/>
            <person name="Mardis E.R."/>
            <person name="Wilson R.K."/>
        </authorList>
    </citation>
    <scope>NUCLEOTIDE SEQUENCE [LARGE SCALE GENOMIC DNA]</scope>
    <source>
        <strain evidence="1">DSM 20583</strain>
    </source>
</reference>
<comment type="caution">
    <text evidence="1">The sequence shown here is derived from an EMBL/GenBank/DDBJ whole genome shotgun (WGS) entry which is preliminary data.</text>
</comment>
<dbReference type="HOGENOM" id="CLU_2858758_0_0_9"/>
<dbReference type="Proteomes" id="UP000003755">
    <property type="component" value="Unassembled WGS sequence"/>
</dbReference>
<dbReference type="AlphaFoldDB" id="C9L7L5"/>
<dbReference type="EMBL" id="ABYU02000016">
    <property type="protein sequence ID" value="EEX21760.1"/>
    <property type="molecule type" value="Genomic_DNA"/>
</dbReference>
<sequence>MINKNQIYKAFYETVSSGESDLHYIKGALDISKKLLIMVEQNNRSQITTTATNSDKKQLTELYA</sequence>
<accession>C9L7L5</accession>
<name>C9L7L5_BLAHA</name>
<protein>
    <submittedName>
        <fullName evidence="1">Uncharacterized protein</fullName>
    </submittedName>
</protein>
<gene>
    <name evidence="1" type="ORF">BLAHAN_05385</name>
</gene>
<dbReference type="RefSeq" id="WP_003020424.1">
    <property type="nucleotide sequence ID" value="NZ_CP022413.2"/>
</dbReference>
<evidence type="ECO:0000313" key="2">
    <source>
        <dbReference type="Proteomes" id="UP000003755"/>
    </source>
</evidence>
<evidence type="ECO:0000313" key="1">
    <source>
        <dbReference type="EMBL" id="EEX21760.1"/>
    </source>
</evidence>
<proteinExistence type="predicted"/>
<dbReference type="KEGG" id="bhan:CGC63_09730"/>
<organism evidence="1 2">
    <name type="scientific">Blautia hansenii DSM 20583</name>
    <dbReference type="NCBI Taxonomy" id="537007"/>
    <lineage>
        <taxon>Bacteria</taxon>
        <taxon>Bacillati</taxon>
        <taxon>Bacillota</taxon>
        <taxon>Clostridia</taxon>
        <taxon>Lachnospirales</taxon>
        <taxon>Lachnospiraceae</taxon>
        <taxon>Blautia</taxon>
    </lineage>
</organism>
<keyword evidence="2" id="KW-1185">Reference proteome</keyword>